<dbReference type="GO" id="GO:0030975">
    <property type="term" value="F:thiamine binding"/>
    <property type="evidence" value="ECO:0007669"/>
    <property type="project" value="TreeGrafter"/>
</dbReference>
<reference evidence="3" key="1">
    <citation type="submission" date="2017-02" db="EMBL/GenBank/DDBJ databases">
        <authorList>
            <person name="Regsiter A."/>
            <person name="William W."/>
        </authorList>
    </citation>
    <scope>NUCLEOTIDE SEQUENCE</scope>
    <source>
        <strain evidence="3">Bib</strain>
    </source>
</reference>
<accession>A0A3P3XKE0</accession>
<dbReference type="GO" id="GO:0015888">
    <property type="term" value="P:thiamine transport"/>
    <property type="evidence" value="ECO:0007669"/>
    <property type="project" value="TreeGrafter"/>
</dbReference>
<feature type="signal peptide" evidence="2">
    <location>
        <begin position="1"/>
        <end position="23"/>
    </location>
</feature>
<keyword evidence="1 2" id="KW-0732">Signal</keyword>
<evidence type="ECO:0000256" key="2">
    <source>
        <dbReference type="SAM" id="SignalP"/>
    </source>
</evidence>
<dbReference type="Gene3D" id="3.40.190.10">
    <property type="entry name" value="Periplasmic binding protein-like II"/>
    <property type="match status" value="2"/>
</dbReference>
<name>A0A3P3XKE0_9SPIR</name>
<evidence type="ECO:0000256" key="1">
    <source>
        <dbReference type="ARBA" id="ARBA00022729"/>
    </source>
</evidence>
<proteinExistence type="predicted"/>
<evidence type="ECO:0000313" key="3">
    <source>
        <dbReference type="EMBL" id="SLM14686.1"/>
    </source>
</evidence>
<sequence length="344" mass="38049">MRKIFLSMFALMFCVIPLLSVGAQGTAEYKLLTVYTALPESELPTYFSQFEKDTGIKIQYVRLSAGELLARVRAEKNNPQASVWFGGSYDNFVPASKEGLLEAYQSPELKNIPKVYWDPEGFANPFYVGAIGFACNTEWFKKKGLPYPTSWDDLLKPEFKSQISMAHPGTSGTSYTILATIVQMRGEEGAWKYFTALNQNIRQYTKSGVTPPMDVGLGEAAIGITFSHDGLKPAFEGYPVAMSFPKDGTGYEIGCMALIKNGPAKETANGKRFIDWMLSKRGQDLFETSKSFRIPVNTLATPPKGAISVDSLKVINYDAVWAGQNRNRLVEQFTKVVAAASNLK</sequence>
<protein>
    <submittedName>
        <fullName evidence="3">Extracellular solute-binding protein family 1</fullName>
    </submittedName>
</protein>
<dbReference type="PANTHER" id="PTHR30006:SF2">
    <property type="entry name" value="ABC TRANSPORTER SUBSTRATE-BINDING PROTEIN"/>
    <property type="match status" value="1"/>
</dbReference>
<dbReference type="PIRSF" id="PIRSF002825">
    <property type="entry name" value="CfbpA"/>
    <property type="match status" value="1"/>
</dbReference>
<dbReference type="CDD" id="cd13544">
    <property type="entry name" value="PBP2_Fbp_like_1"/>
    <property type="match status" value="1"/>
</dbReference>
<dbReference type="SUPFAM" id="SSF53850">
    <property type="entry name" value="Periplasmic binding protein-like II"/>
    <property type="match status" value="1"/>
</dbReference>
<dbReference type="AlphaFoldDB" id="A0A3P3XKE0"/>
<organism evidence="3">
    <name type="scientific">uncultured spirochete</name>
    <dbReference type="NCBI Taxonomy" id="156406"/>
    <lineage>
        <taxon>Bacteria</taxon>
        <taxon>Pseudomonadati</taxon>
        <taxon>Spirochaetota</taxon>
        <taxon>Spirochaetia</taxon>
        <taxon>Spirochaetales</taxon>
        <taxon>environmental samples</taxon>
    </lineage>
</organism>
<dbReference type="Pfam" id="PF13343">
    <property type="entry name" value="SBP_bac_6"/>
    <property type="match status" value="1"/>
</dbReference>
<dbReference type="EMBL" id="FWDM01000029">
    <property type="protein sequence ID" value="SLM14686.1"/>
    <property type="molecule type" value="Genomic_DNA"/>
</dbReference>
<gene>
    <name evidence="3" type="ORF">SPIROBIBN47_350028</name>
</gene>
<dbReference type="GO" id="GO:0030288">
    <property type="term" value="C:outer membrane-bounded periplasmic space"/>
    <property type="evidence" value="ECO:0007669"/>
    <property type="project" value="TreeGrafter"/>
</dbReference>
<dbReference type="InterPro" id="IPR026045">
    <property type="entry name" value="Ferric-bd"/>
</dbReference>
<dbReference type="GO" id="GO:0030976">
    <property type="term" value="F:thiamine pyrophosphate binding"/>
    <property type="evidence" value="ECO:0007669"/>
    <property type="project" value="TreeGrafter"/>
</dbReference>
<dbReference type="PANTHER" id="PTHR30006">
    <property type="entry name" value="THIAMINE-BINDING PERIPLASMIC PROTEIN-RELATED"/>
    <property type="match status" value="1"/>
</dbReference>
<feature type="chain" id="PRO_5018055767" evidence="2">
    <location>
        <begin position="24"/>
        <end position="344"/>
    </location>
</feature>